<evidence type="ECO:0000313" key="2">
    <source>
        <dbReference type="EMBL" id="KAG0516010.1"/>
    </source>
</evidence>
<comment type="caution">
    <text evidence="2">The sequence shown here is derived from an EMBL/GenBank/DDBJ whole genome shotgun (WGS) entry which is preliminary data.</text>
</comment>
<reference evidence="2" key="2">
    <citation type="submission" date="2020-10" db="EMBL/GenBank/DDBJ databases">
        <authorList>
            <person name="Cooper E.A."/>
            <person name="Brenton Z.W."/>
            <person name="Flinn B.S."/>
            <person name="Jenkins J."/>
            <person name="Shu S."/>
            <person name="Flowers D."/>
            <person name="Luo F."/>
            <person name="Wang Y."/>
            <person name="Xia P."/>
            <person name="Barry K."/>
            <person name="Daum C."/>
            <person name="Lipzen A."/>
            <person name="Yoshinaga Y."/>
            <person name="Schmutz J."/>
            <person name="Saski C."/>
            <person name="Vermerris W."/>
            <person name="Kresovich S."/>
        </authorList>
    </citation>
    <scope>NUCLEOTIDE SEQUENCE</scope>
</reference>
<dbReference type="EMBL" id="CM027689">
    <property type="protein sequence ID" value="KAG0516010.1"/>
    <property type="molecule type" value="Genomic_DNA"/>
</dbReference>
<accession>A0A921U2W2</accession>
<feature type="region of interest" description="Disordered" evidence="1">
    <location>
        <begin position="169"/>
        <end position="214"/>
    </location>
</feature>
<name>A0A921U2W2_SORBI</name>
<gene>
    <name evidence="2" type="ORF">BDA96_10G326900</name>
</gene>
<dbReference type="AlphaFoldDB" id="A0A921U2W2"/>
<feature type="compositionally biased region" description="Low complexity" evidence="1">
    <location>
        <begin position="19"/>
        <end position="39"/>
    </location>
</feature>
<protein>
    <submittedName>
        <fullName evidence="2">Uncharacterized protein</fullName>
    </submittedName>
</protein>
<feature type="compositionally biased region" description="Basic and acidic residues" evidence="1">
    <location>
        <begin position="40"/>
        <end position="55"/>
    </location>
</feature>
<reference evidence="2" key="1">
    <citation type="journal article" date="2019" name="BMC Genomics">
        <title>A new reference genome for Sorghum bicolor reveals high levels of sequence similarity between sweet and grain genotypes: implications for the genetics of sugar metabolism.</title>
        <authorList>
            <person name="Cooper E.A."/>
            <person name="Brenton Z.W."/>
            <person name="Flinn B.S."/>
            <person name="Jenkins J."/>
            <person name="Shu S."/>
            <person name="Flowers D."/>
            <person name="Luo F."/>
            <person name="Wang Y."/>
            <person name="Xia P."/>
            <person name="Barry K."/>
            <person name="Daum C."/>
            <person name="Lipzen A."/>
            <person name="Yoshinaga Y."/>
            <person name="Schmutz J."/>
            <person name="Saski C."/>
            <person name="Vermerris W."/>
            <person name="Kresovich S."/>
        </authorList>
    </citation>
    <scope>NUCLEOTIDE SEQUENCE</scope>
</reference>
<organism evidence="2 3">
    <name type="scientific">Sorghum bicolor</name>
    <name type="common">Sorghum</name>
    <name type="synonym">Sorghum vulgare</name>
    <dbReference type="NCBI Taxonomy" id="4558"/>
    <lineage>
        <taxon>Eukaryota</taxon>
        <taxon>Viridiplantae</taxon>
        <taxon>Streptophyta</taxon>
        <taxon>Embryophyta</taxon>
        <taxon>Tracheophyta</taxon>
        <taxon>Spermatophyta</taxon>
        <taxon>Magnoliopsida</taxon>
        <taxon>Liliopsida</taxon>
        <taxon>Poales</taxon>
        <taxon>Poaceae</taxon>
        <taxon>PACMAD clade</taxon>
        <taxon>Panicoideae</taxon>
        <taxon>Andropogonodae</taxon>
        <taxon>Andropogoneae</taxon>
        <taxon>Sorghinae</taxon>
        <taxon>Sorghum</taxon>
    </lineage>
</organism>
<dbReference type="Proteomes" id="UP000807115">
    <property type="component" value="Chromosome 10"/>
</dbReference>
<feature type="region of interest" description="Disordered" evidence="1">
    <location>
        <begin position="1"/>
        <end position="67"/>
    </location>
</feature>
<feature type="compositionally biased region" description="Basic and acidic residues" evidence="1">
    <location>
        <begin position="181"/>
        <end position="197"/>
    </location>
</feature>
<proteinExistence type="predicted"/>
<evidence type="ECO:0000313" key="3">
    <source>
        <dbReference type="Proteomes" id="UP000807115"/>
    </source>
</evidence>
<sequence>MATTREPVARPRPGHRHAQGAAREPAARPRPGQGAAASPGHEHSQGADSQSDTRPRPRKKFAWAMGPSRRACDPLADRCRTLRSSKSARPSPAKFPLRRFSDVAIACIRGLRRQYPPCLGKSVLSIRLYLRMAQPMVAFHRLQTPELLPWDPLLFAPICWPKPSPVPSPEPLLGRPCHPPRLADLRRSHFEEKKETEPIQARSRKRESHPCARQ</sequence>
<evidence type="ECO:0000256" key="1">
    <source>
        <dbReference type="SAM" id="MobiDB-lite"/>
    </source>
</evidence>